<feature type="region of interest" description="Disordered" evidence="1">
    <location>
        <begin position="34"/>
        <end position="62"/>
    </location>
</feature>
<dbReference type="EMBL" id="RBAN01000008">
    <property type="protein sequence ID" value="RKN50169.1"/>
    <property type="molecule type" value="Genomic_DNA"/>
</dbReference>
<comment type="caution">
    <text evidence="2">The sequence shown here is derived from an EMBL/GenBank/DDBJ whole genome shotgun (WGS) entry which is preliminary data.</text>
</comment>
<evidence type="ECO:0000313" key="3">
    <source>
        <dbReference type="Proteomes" id="UP000279968"/>
    </source>
</evidence>
<keyword evidence="3" id="KW-1185">Reference proteome</keyword>
<organism evidence="2 3">
    <name type="scientific">Micromonospora costi</name>
    <dbReference type="NCBI Taxonomy" id="1530042"/>
    <lineage>
        <taxon>Bacteria</taxon>
        <taxon>Bacillati</taxon>
        <taxon>Actinomycetota</taxon>
        <taxon>Actinomycetes</taxon>
        <taxon>Micromonosporales</taxon>
        <taxon>Micromonosporaceae</taxon>
        <taxon>Micromonospora</taxon>
    </lineage>
</organism>
<dbReference type="Proteomes" id="UP000279968">
    <property type="component" value="Unassembled WGS sequence"/>
</dbReference>
<dbReference type="AlphaFoldDB" id="A0A3A9ZPR6"/>
<reference evidence="2 3" key="1">
    <citation type="journal article" date="2015" name="Int. J. Syst. Evol. Microbiol.">
        <title>Micromonospora costi sp. nov., isolated from a leaf of Costus speciosus.</title>
        <authorList>
            <person name="Thawai C."/>
        </authorList>
    </citation>
    <scope>NUCLEOTIDE SEQUENCE [LARGE SCALE GENOMIC DNA]</scope>
    <source>
        <strain evidence="2 3">CS1-12</strain>
    </source>
</reference>
<protein>
    <submittedName>
        <fullName evidence="2">Uncharacterized protein</fullName>
    </submittedName>
</protein>
<sequence length="62" mass="6527">MIMSFVGTVSRYVGTGPVHGLITCNAHLTEARPRRRPGGVTVRAASRSGRRHGPGGVTVRTA</sequence>
<gene>
    <name evidence="2" type="ORF">D7193_30415</name>
</gene>
<evidence type="ECO:0000256" key="1">
    <source>
        <dbReference type="SAM" id="MobiDB-lite"/>
    </source>
</evidence>
<evidence type="ECO:0000313" key="2">
    <source>
        <dbReference type="EMBL" id="RKN50169.1"/>
    </source>
</evidence>
<proteinExistence type="predicted"/>
<accession>A0A3A9ZPR6</accession>
<name>A0A3A9ZPR6_9ACTN</name>